<feature type="compositionally biased region" description="Polar residues" evidence="1">
    <location>
        <begin position="327"/>
        <end position="341"/>
    </location>
</feature>
<proteinExistence type="predicted"/>
<feature type="compositionally biased region" description="Polar residues" evidence="1">
    <location>
        <begin position="68"/>
        <end position="81"/>
    </location>
</feature>
<feature type="transmembrane region" description="Helical" evidence="2">
    <location>
        <begin position="426"/>
        <end position="451"/>
    </location>
</feature>
<protein>
    <recommendedName>
        <fullName evidence="3">SMODS and SLOG-associating 2TM effector domain-containing protein</fullName>
    </recommendedName>
</protein>
<feature type="region of interest" description="Disordered" evidence="1">
    <location>
        <begin position="288"/>
        <end position="341"/>
    </location>
</feature>
<sequence>MSSGAGEQRSTNLLSLLSGQPAEDSRATTPPAQVGGDTIQSGVDGAPAFSVPNVESTHPLVPPPAVTAPSQAHISPLSYSSELPPATRDDLHERPHVAATSIASETEHASTSSQVLPPSTVTGLNNPVTHPTDDSPPRGQENESQETIITPTRRERATPPQDISAPALQPTPSPERLPPASLSGFETAASSQVPTHIRILSDSSLTRSPVPHTYPQLHPASQESHAAFDSEVDITGEARRSFYRKNQPLPPLPGRTTSFHEPRPMSPSMSIQVDEFASLSLEPQYQHHPLQYHPTRRPTSTGSNGSGMAGVGSGSRSNPALGRTIVPFSNGQQPAPLASTSQGHVVMNPREDARNSSVIPVLGTGTTLDRSMTLERSRTLTGKSGVDWLAPSIEEKIPERNLGDRLDFTLEVAKQERDSAAAKAKLMGWAINVAIGLQVVIGALTTGLAAATSGKNTSIMVAVMGGLSTIVASFLARARGSHEPELSTARVKDLEQFIRESEVFKLDYGLVKGSMSPEMNARLENFRVRFEELLGNSNGERRLART</sequence>
<feature type="compositionally biased region" description="Polar residues" evidence="1">
    <location>
        <begin position="1"/>
        <end position="18"/>
    </location>
</feature>
<keyword evidence="2" id="KW-0812">Transmembrane</keyword>
<dbReference type="EMBL" id="JANIEX010000158">
    <property type="protein sequence ID" value="KAJ3572058.1"/>
    <property type="molecule type" value="Genomic_DNA"/>
</dbReference>
<comment type="caution">
    <text evidence="4">The sequence shown here is derived from an EMBL/GenBank/DDBJ whole genome shotgun (WGS) entry which is preliminary data.</text>
</comment>
<feature type="transmembrane region" description="Helical" evidence="2">
    <location>
        <begin position="457"/>
        <end position="476"/>
    </location>
</feature>
<name>A0AAD5YSX5_9AGAR</name>
<dbReference type="AlphaFoldDB" id="A0AAD5YSX5"/>
<reference evidence="4" key="1">
    <citation type="submission" date="2022-07" db="EMBL/GenBank/DDBJ databases">
        <title>Genome Sequence of Leucocoprinus birnbaumii.</title>
        <authorList>
            <person name="Buettner E."/>
        </authorList>
    </citation>
    <scope>NUCLEOTIDE SEQUENCE</scope>
    <source>
        <strain evidence="4">VT141</strain>
    </source>
</reference>
<feature type="compositionally biased region" description="Polar residues" evidence="1">
    <location>
        <begin position="102"/>
        <end position="129"/>
    </location>
</feature>
<keyword evidence="5" id="KW-1185">Reference proteome</keyword>
<feature type="region of interest" description="Disordered" evidence="1">
    <location>
        <begin position="102"/>
        <end position="189"/>
    </location>
</feature>
<keyword evidence="2" id="KW-1133">Transmembrane helix</keyword>
<dbReference type="Proteomes" id="UP001213000">
    <property type="component" value="Unassembled WGS sequence"/>
</dbReference>
<evidence type="ECO:0000313" key="4">
    <source>
        <dbReference type="EMBL" id="KAJ3572058.1"/>
    </source>
</evidence>
<evidence type="ECO:0000256" key="2">
    <source>
        <dbReference type="SAM" id="Phobius"/>
    </source>
</evidence>
<dbReference type="Pfam" id="PF18142">
    <property type="entry name" value="SLATT_fungal"/>
    <property type="match status" value="1"/>
</dbReference>
<dbReference type="NCBIfam" id="NF033635">
    <property type="entry name" value="SLATT_fungal"/>
    <property type="match status" value="1"/>
</dbReference>
<evidence type="ECO:0000256" key="1">
    <source>
        <dbReference type="SAM" id="MobiDB-lite"/>
    </source>
</evidence>
<keyword evidence="2" id="KW-0472">Membrane</keyword>
<gene>
    <name evidence="4" type="ORF">NP233_g3335</name>
</gene>
<feature type="compositionally biased region" description="Gly residues" evidence="1">
    <location>
        <begin position="304"/>
        <end position="313"/>
    </location>
</feature>
<dbReference type="InterPro" id="IPR041622">
    <property type="entry name" value="SLATT_fungi"/>
</dbReference>
<evidence type="ECO:0000313" key="5">
    <source>
        <dbReference type="Proteomes" id="UP001213000"/>
    </source>
</evidence>
<evidence type="ECO:0000259" key="3">
    <source>
        <dbReference type="Pfam" id="PF18142"/>
    </source>
</evidence>
<organism evidence="4 5">
    <name type="scientific">Leucocoprinus birnbaumii</name>
    <dbReference type="NCBI Taxonomy" id="56174"/>
    <lineage>
        <taxon>Eukaryota</taxon>
        <taxon>Fungi</taxon>
        <taxon>Dikarya</taxon>
        <taxon>Basidiomycota</taxon>
        <taxon>Agaricomycotina</taxon>
        <taxon>Agaricomycetes</taxon>
        <taxon>Agaricomycetidae</taxon>
        <taxon>Agaricales</taxon>
        <taxon>Agaricineae</taxon>
        <taxon>Agaricaceae</taxon>
        <taxon>Leucocoprinus</taxon>
    </lineage>
</organism>
<feature type="domain" description="SMODS and SLOG-associating 2TM effector" evidence="3">
    <location>
        <begin position="413"/>
        <end position="536"/>
    </location>
</feature>
<feature type="region of interest" description="Disordered" evidence="1">
    <location>
        <begin position="1"/>
        <end position="89"/>
    </location>
</feature>
<accession>A0AAD5YSX5</accession>